<organism evidence="2 3">
    <name type="scientific">Ligilactobacillus pobuzihii</name>
    <dbReference type="NCBI Taxonomy" id="449659"/>
    <lineage>
        <taxon>Bacteria</taxon>
        <taxon>Bacillati</taxon>
        <taxon>Bacillota</taxon>
        <taxon>Bacilli</taxon>
        <taxon>Lactobacillales</taxon>
        <taxon>Lactobacillaceae</taxon>
        <taxon>Ligilactobacillus</taxon>
    </lineage>
</organism>
<dbReference type="OrthoDB" id="2334835at2"/>
<sequence length="642" mass="76458">MEVKKTYYKKKNINKKKRDLKWLNVESIPSNLMDFLELNFKHKYILLNRMSGMTLQEVGEIEGITRERVRQIESKIISILPTFNDVEKVKRIVLDYDITEKEFTEYIRQPISLFRFIRLADKSKVDRKPFEQYLLYMNKVAPQTITKKLGERNKFINHNNDVVSLDVNSVIDEILFCNRKEYTVDKLQQDMERFFSKYDYSAEKKISNRALSGRLSKRENVIHSVKGKFRYYKYDVEELMEYVTNLNDLFNVSDGIYGIRYFFELDPDLMRLLDIKNEAELANVLKKIGYKYFGRLNDIVRQSQVYIGNIQNDKKSKDKFYKDILLQFDGEPLKVVVNYLYNNFYLHKGSTLAYLSKKFASFIYEKNIVLNVPLPQNADFYIKAMKVVCEPIYNFEQVKKKLNKINQNVILSPQLIDRLGYYDRGNTIIKKKYSNQDEAFRALWLVNDYIFTDSIKDFHSRSADFKAYQFELSHDLIRIDYNRYMTIKKFEKSGFVKNDILAFIDEVVSFSKSDMFYTWQYLLNQGFTSGFVEETCFDSLFYERLIFTSPLVRTIQANSYIFINTDNCDVENPTLIKFIEYELGTNPKDIDDFIDELNLKYGLVITKSKVIEKLKQSSYVYSSEMRKVYPNKQMMYQEIYKI</sequence>
<evidence type="ECO:0000313" key="3">
    <source>
        <dbReference type="Proteomes" id="UP000051886"/>
    </source>
</evidence>
<dbReference type="PATRIC" id="fig|449659.4.peg.1060"/>
<dbReference type="Proteomes" id="UP000051886">
    <property type="component" value="Unassembled WGS sequence"/>
</dbReference>
<feature type="domain" description="RNA polymerase sigma-70" evidence="1">
    <location>
        <begin position="54"/>
        <end position="80"/>
    </location>
</feature>
<gene>
    <name evidence="2" type="ORF">IV66_GL001050</name>
</gene>
<accession>A0A0R2L1L0</accession>
<evidence type="ECO:0000313" key="2">
    <source>
        <dbReference type="EMBL" id="KRN95603.1"/>
    </source>
</evidence>
<comment type="caution">
    <text evidence="2">The sequence shown here is derived from an EMBL/GenBank/DDBJ whole genome shotgun (WGS) entry which is preliminary data.</text>
</comment>
<reference evidence="2 3" key="1">
    <citation type="journal article" date="2015" name="Genome Announc.">
        <title>Expanding the biotechnology potential of lactobacilli through comparative genomics of 213 strains and associated genera.</title>
        <authorList>
            <person name="Sun Z."/>
            <person name="Harris H.M."/>
            <person name="McCann A."/>
            <person name="Guo C."/>
            <person name="Argimon S."/>
            <person name="Zhang W."/>
            <person name="Yang X."/>
            <person name="Jeffery I.B."/>
            <person name="Cooney J.C."/>
            <person name="Kagawa T.F."/>
            <person name="Liu W."/>
            <person name="Song Y."/>
            <person name="Salvetti E."/>
            <person name="Wrobel A."/>
            <person name="Rasinkangas P."/>
            <person name="Parkhill J."/>
            <person name="Rea M.C."/>
            <person name="O'Sullivan O."/>
            <person name="Ritari J."/>
            <person name="Douillard F.P."/>
            <person name="Paul Ross R."/>
            <person name="Yang R."/>
            <person name="Briner A.E."/>
            <person name="Felis G.E."/>
            <person name="de Vos W.M."/>
            <person name="Barrangou R."/>
            <person name="Klaenhammer T.R."/>
            <person name="Caufield P.W."/>
            <person name="Cui Y."/>
            <person name="Zhang H."/>
            <person name="O'Toole P.W."/>
        </authorList>
    </citation>
    <scope>NUCLEOTIDE SEQUENCE [LARGE SCALE GENOMIC DNA]</scope>
    <source>
        <strain evidence="2 3">NBRC 103219</strain>
    </source>
</reference>
<dbReference type="PROSITE" id="PS00716">
    <property type="entry name" value="SIGMA70_2"/>
    <property type="match status" value="1"/>
</dbReference>
<evidence type="ECO:0000259" key="1">
    <source>
        <dbReference type="PROSITE" id="PS00716"/>
    </source>
</evidence>
<dbReference type="InterPro" id="IPR000943">
    <property type="entry name" value="RNA_pol_sigma70"/>
</dbReference>
<dbReference type="RefSeq" id="WP_017868491.1">
    <property type="nucleotide sequence ID" value="NZ_BJYB01000008.1"/>
</dbReference>
<dbReference type="InterPro" id="IPR013324">
    <property type="entry name" value="RNA_pol_sigma_r3/r4-like"/>
</dbReference>
<keyword evidence="3" id="KW-1185">Reference proteome</keyword>
<dbReference type="AlphaFoldDB" id="A0A0R2L1L0"/>
<dbReference type="STRING" id="449659.IV66_GL001050"/>
<dbReference type="Pfam" id="PF04545">
    <property type="entry name" value="Sigma70_r4"/>
    <property type="match status" value="1"/>
</dbReference>
<dbReference type="SUPFAM" id="SSF88659">
    <property type="entry name" value="Sigma3 and sigma4 domains of RNA polymerase sigma factors"/>
    <property type="match status" value="1"/>
</dbReference>
<dbReference type="Gene3D" id="1.10.10.10">
    <property type="entry name" value="Winged helix-like DNA-binding domain superfamily/Winged helix DNA-binding domain"/>
    <property type="match status" value="1"/>
</dbReference>
<dbReference type="EMBL" id="JQCN01000070">
    <property type="protein sequence ID" value="KRN95603.1"/>
    <property type="molecule type" value="Genomic_DNA"/>
</dbReference>
<name>A0A0R2L1L0_9LACO</name>
<dbReference type="InterPro" id="IPR007630">
    <property type="entry name" value="RNA_pol_sigma70_r4"/>
</dbReference>
<dbReference type="InterPro" id="IPR036388">
    <property type="entry name" value="WH-like_DNA-bd_sf"/>
</dbReference>
<proteinExistence type="predicted"/>
<dbReference type="GO" id="GO:0006352">
    <property type="term" value="P:DNA-templated transcription initiation"/>
    <property type="evidence" value="ECO:0007669"/>
    <property type="project" value="InterPro"/>
</dbReference>
<dbReference type="GO" id="GO:0003700">
    <property type="term" value="F:DNA-binding transcription factor activity"/>
    <property type="evidence" value="ECO:0007669"/>
    <property type="project" value="InterPro"/>
</dbReference>
<protein>
    <recommendedName>
        <fullName evidence="1">RNA polymerase sigma-70 domain-containing protein</fullName>
    </recommendedName>
</protein>
<dbReference type="PRINTS" id="PR00046">
    <property type="entry name" value="SIGMA70FCT"/>
</dbReference>